<name>E6MH72_9FIRM</name>
<proteinExistence type="predicted"/>
<evidence type="ECO:0000313" key="7">
    <source>
        <dbReference type="EMBL" id="EFV01962.1"/>
    </source>
</evidence>
<dbReference type="HOGENOM" id="CLU_076847_2_0_9"/>
<comment type="subcellular location">
    <subcellularLocation>
        <location evidence="1">Membrane</location>
        <topology evidence="1">Multi-pass membrane protein</topology>
    </subcellularLocation>
</comment>
<keyword evidence="4 6" id="KW-1133">Transmembrane helix</keyword>
<dbReference type="CDD" id="cd16914">
    <property type="entry name" value="EcfT"/>
    <property type="match status" value="1"/>
</dbReference>
<dbReference type="PANTHER" id="PTHR34857">
    <property type="entry name" value="SLL0384 PROTEIN"/>
    <property type="match status" value="1"/>
</dbReference>
<keyword evidence="5 6" id="KW-0472">Membrane</keyword>
<keyword evidence="2" id="KW-1003">Cell membrane</keyword>
<sequence length="234" mass="26177">MFRARKPDPRVWLLFTVTSSMLAFMLPKHRLRPIYAVGMLLLAALFGLGERKAAFKGSLPYMAVIAWELIAKRRGLPIAGATFSMIKMIVLLYEPPLLCGLILARAVKLGELLMALANMRLSRKLILPLAVAFRYFPTLKAEAGSIRESLRLRSMKPSPLHPIRSMENYLIPLLMRSLKVSDELSRSALCRGYSLEGPRGALVPVALRPLDYVFAAGIILWDVLLWIWAGGYLA</sequence>
<dbReference type="InterPro" id="IPR051611">
    <property type="entry name" value="ECF_transporter_component"/>
</dbReference>
<reference evidence="7 8" key="1">
    <citation type="submission" date="2010-12" db="EMBL/GenBank/DDBJ databases">
        <authorList>
            <person name="Muzny D."/>
            <person name="Qin X."/>
            <person name="Deng J."/>
            <person name="Jiang H."/>
            <person name="Liu Y."/>
            <person name="Qu J."/>
            <person name="Song X.-Z."/>
            <person name="Zhang L."/>
            <person name="Thornton R."/>
            <person name="Coyle M."/>
            <person name="Francisco L."/>
            <person name="Jackson L."/>
            <person name="Javaid M."/>
            <person name="Korchina V."/>
            <person name="Kovar C."/>
            <person name="Mata R."/>
            <person name="Mathew T."/>
            <person name="Ngo R."/>
            <person name="Nguyen L."/>
            <person name="Nguyen N."/>
            <person name="Okwuonu G."/>
            <person name="Ongeri F."/>
            <person name="Pham C."/>
            <person name="Simmons D."/>
            <person name="Wilczek-Boney K."/>
            <person name="Hale W."/>
            <person name="Jakkamsetti A."/>
            <person name="Pham P."/>
            <person name="Ruth R."/>
            <person name="San Lucas F."/>
            <person name="Warren J."/>
            <person name="Zhang J."/>
            <person name="Zhao Z."/>
            <person name="Zhou C."/>
            <person name="Zhu D."/>
            <person name="Lee S."/>
            <person name="Bess C."/>
            <person name="Blankenburg K."/>
            <person name="Forbes L."/>
            <person name="Fu Q."/>
            <person name="Gubbala S."/>
            <person name="Hirani K."/>
            <person name="Jayaseelan J.C."/>
            <person name="Lara F."/>
            <person name="Munidasa M."/>
            <person name="Palculict T."/>
            <person name="Patil S."/>
            <person name="Pu L.-L."/>
            <person name="Saada N."/>
            <person name="Tang L."/>
            <person name="Weissenberger G."/>
            <person name="Zhu Y."/>
            <person name="Hemphill L."/>
            <person name="Shang Y."/>
            <person name="Youmans B."/>
            <person name="Ayvaz T."/>
            <person name="Ross M."/>
            <person name="Santibanez J."/>
            <person name="Aqrawi P."/>
            <person name="Gross S."/>
            <person name="Joshi V."/>
            <person name="Fowler G."/>
            <person name="Nazareth L."/>
            <person name="Reid J."/>
            <person name="Worley K."/>
            <person name="Petrosino J."/>
            <person name="Highlander S."/>
            <person name="Gibbs R."/>
        </authorList>
    </citation>
    <scope>NUCLEOTIDE SEQUENCE [LARGE SCALE GENOMIC DNA]</scope>
    <source>
        <strain evidence="7 8">ATCC 23263</strain>
    </source>
</reference>
<dbReference type="GO" id="GO:0005886">
    <property type="term" value="C:plasma membrane"/>
    <property type="evidence" value="ECO:0007669"/>
    <property type="project" value="UniProtKB-ARBA"/>
</dbReference>
<dbReference type="PANTHER" id="PTHR34857:SF2">
    <property type="entry name" value="SLL0384 PROTEIN"/>
    <property type="match status" value="1"/>
</dbReference>
<dbReference type="eggNOG" id="COG0619">
    <property type="taxonomic scope" value="Bacteria"/>
</dbReference>
<evidence type="ECO:0000313" key="8">
    <source>
        <dbReference type="Proteomes" id="UP000004754"/>
    </source>
</evidence>
<dbReference type="InterPro" id="IPR003339">
    <property type="entry name" value="ABC/ECF_trnsptr_transmembrane"/>
</dbReference>
<evidence type="ECO:0000256" key="4">
    <source>
        <dbReference type="ARBA" id="ARBA00022989"/>
    </source>
</evidence>
<evidence type="ECO:0000256" key="2">
    <source>
        <dbReference type="ARBA" id="ARBA00022475"/>
    </source>
</evidence>
<accession>E6MH72</accession>
<keyword evidence="3 6" id="KW-0812">Transmembrane</keyword>
<dbReference type="AlphaFoldDB" id="E6MH72"/>
<evidence type="ECO:0000256" key="3">
    <source>
        <dbReference type="ARBA" id="ARBA00022692"/>
    </source>
</evidence>
<dbReference type="OrthoDB" id="3730291at2"/>
<dbReference type="STRING" id="887929.HMP0721_1357"/>
<protein>
    <submittedName>
        <fullName evidence="7">Cobalt transport protein</fullName>
    </submittedName>
</protein>
<keyword evidence="8" id="KW-1185">Reference proteome</keyword>
<dbReference type="RefSeq" id="WP_006598779.1">
    <property type="nucleotide sequence ID" value="NZ_GL622359.1"/>
</dbReference>
<feature type="transmembrane region" description="Helical" evidence="6">
    <location>
        <begin position="212"/>
        <end position="233"/>
    </location>
</feature>
<organism evidence="7 8">
    <name type="scientific">Pseudoramibacter alactolyticus ATCC 23263</name>
    <dbReference type="NCBI Taxonomy" id="887929"/>
    <lineage>
        <taxon>Bacteria</taxon>
        <taxon>Bacillati</taxon>
        <taxon>Bacillota</taxon>
        <taxon>Clostridia</taxon>
        <taxon>Eubacteriales</taxon>
        <taxon>Eubacteriaceae</taxon>
        <taxon>Pseudoramibacter</taxon>
    </lineage>
</organism>
<dbReference type="Pfam" id="PF02361">
    <property type="entry name" value="CbiQ"/>
    <property type="match status" value="1"/>
</dbReference>
<comment type="caution">
    <text evidence="7">The sequence shown here is derived from an EMBL/GenBank/DDBJ whole genome shotgun (WGS) entry which is preliminary data.</text>
</comment>
<gene>
    <name evidence="7" type="ORF">HMP0721_1357</name>
</gene>
<evidence type="ECO:0000256" key="1">
    <source>
        <dbReference type="ARBA" id="ARBA00004141"/>
    </source>
</evidence>
<evidence type="ECO:0000256" key="5">
    <source>
        <dbReference type="ARBA" id="ARBA00023136"/>
    </source>
</evidence>
<evidence type="ECO:0000256" key="6">
    <source>
        <dbReference type="SAM" id="Phobius"/>
    </source>
</evidence>
<dbReference type="EMBL" id="AEQN01000016">
    <property type="protein sequence ID" value="EFV01962.1"/>
    <property type="molecule type" value="Genomic_DNA"/>
</dbReference>
<dbReference type="Proteomes" id="UP000004754">
    <property type="component" value="Unassembled WGS sequence"/>
</dbReference>
<feature type="transmembrane region" description="Helical" evidence="6">
    <location>
        <begin position="34"/>
        <end position="54"/>
    </location>
</feature>